<comment type="caution">
    <text evidence="2">The sequence shown here is derived from an EMBL/GenBank/DDBJ whole genome shotgun (WGS) entry which is preliminary data.</text>
</comment>
<evidence type="ECO:0000256" key="1">
    <source>
        <dbReference type="SAM" id="MobiDB-lite"/>
    </source>
</evidence>
<keyword evidence="3" id="KW-1185">Reference proteome</keyword>
<proteinExistence type="predicted"/>
<reference evidence="2 3" key="1">
    <citation type="submission" date="2020-07" db="EMBL/GenBank/DDBJ databases">
        <title>Comparative genomics of pyrophilous fungi reveals a link between fire events and developmental genes.</title>
        <authorList>
            <consortium name="DOE Joint Genome Institute"/>
            <person name="Steindorff A.S."/>
            <person name="Carver A."/>
            <person name="Calhoun S."/>
            <person name="Stillman K."/>
            <person name="Liu H."/>
            <person name="Lipzen A."/>
            <person name="Pangilinan J."/>
            <person name="Labutti K."/>
            <person name="Bruns T.D."/>
            <person name="Grigoriev I.V."/>
        </authorList>
    </citation>
    <scope>NUCLEOTIDE SEQUENCE [LARGE SCALE GENOMIC DNA]</scope>
    <source>
        <strain evidence="2 3">CBS 144469</strain>
    </source>
</reference>
<feature type="region of interest" description="Disordered" evidence="1">
    <location>
        <begin position="93"/>
        <end position="158"/>
    </location>
</feature>
<accession>A0A8H6LW89</accession>
<protein>
    <submittedName>
        <fullName evidence="2">Uncharacterized protein</fullName>
    </submittedName>
</protein>
<feature type="compositionally biased region" description="Polar residues" evidence="1">
    <location>
        <begin position="125"/>
        <end position="134"/>
    </location>
</feature>
<organism evidence="2 3">
    <name type="scientific">Ephemerocybe angulata</name>
    <dbReference type="NCBI Taxonomy" id="980116"/>
    <lineage>
        <taxon>Eukaryota</taxon>
        <taxon>Fungi</taxon>
        <taxon>Dikarya</taxon>
        <taxon>Basidiomycota</taxon>
        <taxon>Agaricomycotina</taxon>
        <taxon>Agaricomycetes</taxon>
        <taxon>Agaricomycetidae</taxon>
        <taxon>Agaricales</taxon>
        <taxon>Agaricineae</taxon>
        <taxon>Psathyrellaceae</taxon>
        <taxon>Ephemerocybe</taxon>
    </lineage>
</organism>
<evidence type="ECO:0000313" key="2">
    <source>
        <dbReference type="EMBL" id="KAF6745010.1"/>
    </source>
</evidence>
<dbReference type="Proteomes" id="UP000521943">
    <property type="component" value="Unassembled WGS sequence"/>
</dbReference>
<gene>
    <name evidence="2" type="ORF">DFP72DRAFT_856882</name>
</gene>
<name>A0A8H6LW89_9AGAR</name>
<evidence type="ECO:0000313" key="3">
    <source>
        <dbReference type="Proteomes" id="UP000521943"/>
    </source>
</evidence>
<dbReference type="EMBL" id="JACGCI010000111">
    <property type="protein sequence ID" value="KAF6745010.1"/>
    <property type="molecule type" value="Genomic_DNA"/>
</dbReference>
<sequence>MALYHKRTLVKSLDKNRRAHTGPVRQGGNSLAVEIAFTFIGIPFRNNWRIMLLTLKALTMLNDSFRKDSMMTLKSSSDRDSSPKRRKLYIDMHQPGIRTGPGPGHSSKATNEAGKPKFSAECSVMSGSQGSGKKTPSPLEGKRNSSLSDDEYSDCGREEGEVVEIGVGKVEVIIQEGSDLGGGQGNKNLKVEASTKAHPSVAQVPKESMGGVRQRKIGVERGSMVPAEAVGKGLATESIARVSVAVADRVIAVSLADHLASEGPMGLQALLPPVTGLGGWAWDLAEWPSNIFDIFDAIARRSVAIIFLG</sequence>
<dbReference type="AlphaFoldDB" id="A0A8H6LW89"/>